<gene>
    <name evidence="1" type="ORF">SCLTRI_LOCUS2880</name>
</gene>
<sequence length="185" mass="19844">MKTDILVNMVSAALFMAHSTASKATSKVTATTTTTATASATATANNEARSRLPRHGKTLCTYGDFVSSEDTTLALAGLSSLFESKAGKSLSQFHGGGHVNRVVYAHNTAQAYVCGWGMGKFTLIEVEDIFESVDRIRIECGGVSSSTGEIWFPDLDYSIGYGRFDGVTCAPKTFRHIWGRMLGLV</sequence>
<dbReference type="Proteomes" id="UP000624404">
    <property type="component" value="Unassembled WGS sequence"/>
</dbReference>
<protein>
    <submittedName>
        <fullName evidence="1">59831ff8-e419-4881-83dd-c2072bc92944</fullName>
    </submittedName>
</protein>
<organism evidence="1 2">
    <name type="scientific">Sclerotinia trifoliorum</name>
    <dbReference type="NCBI Taxonomy" id="28548"/>
    <lineage>
        <taxon>Eukaryota</taxon>
        <taxon>Fungi</taxon>
        <taxon>Dikarya</taxon>
        <taxon>Ascomycota</taxon>
        <taxon>Pezizomycotina</taxon>
        <taxon>Leotiomycetes</taxon>
        <taxon>Helotiales</taxon>
        <taxon>Sclerotiniaceae</taxon>
        <taxon>Sclerotinia</taxon>
    </lineage>
</organism>
<evidence type="ECO:0000313" key="2">
    <source>
        <dbReference type="Proteomes" id="UP000624404"/>
    </source>
</evidence>
<name>A0A8H2VRN7_9HELO</name>
<accession>A0A8H2VRN7</accession>
<keyword evidence="2" id="KW-1185">Reference proteome</keyword>
<proteinExistence type="predicted"/>
<comment type="caution">
    <text evidence="1">The sequence shown here is derived from an EMBL/GenBank/DDBJ whole genome shotgun (WGS) entry which is preliminary data.</text>
</comment>
<dbReference type="AlphaFoldDB" id="A0A8H2VRN7"/>
<dbReference type="OrthoDB" id="10261921at2759"/>
<dbReference type="EMBL" id="CAJHIA010000009">
    <property type="protein sequence ID" value="CAD6443088.1"/>
    <property type="molecule type" value="Genomic_DNA"/>
</dbReference>
<reference evidence="1" key="1">
    <citation type="submission" date="2020-10" db="EMBL/GenBank/DDBJ databases">
        <authorList>
            <person name="Kusch S."/>
        </authorList>
    </citation>
    <scope>NUCLEOTIDE SEQUENCE</scope>
    <source>
        <strain evidence="1">SwB9</strain>
    </source>
</reference>
<evidence type="ECO:0000313" key="1">
    <source>
        <dbReference type="EMBL" id="CAD6443088.1"/>
    </source>
</evidence>